<accession>A0A3E0K7V6</accession>
<comment type="caution">
    <text evidence="1">The sequence shown here is derived from an EMBL/GenBank/DDBJ whole genome shotgun (WGS) entry which is preliminary data.</text>
</comment>
<name>A0A3E0K7V6_9BACI</name>
<proteinExistence type="predicted"/>
<evidence type="ECO:0000313" key="2">
    <source>
        <dbReference type="Proteomes" id="UP000257014"/>
    </source>
</evidence>
<reference evidence="1 2" key="1">
    <citation type="submission" date="2018-03" db="EMBL/GenBank/DDBJ databases">
        <authorList>
            <person name="Keele B.F."/>
        </authorList>
    </citation>
    <scope>NUCLEOTIDE SEQUENCE [LARGE SCALE GENOMIC DNA]</scope>
    <source>
        <strain evidence="1">ZCTH4_d</strain>
    </source>
</reference>
<evidence type="ECO:0000313" key="1">
    <source>
        <dbReference type="EMBL" id="REJ30905.1"/>
    </source>
</evidence>
<gene>
    <name evidence="1" type="ORF">C6P37_02485</name>
</gene>
<protein>
    <submittedName>
        <fullName evidence="1">Uncharacterized protein</fullName>
    </submittedName>
</protein>
<sequence>MGKSRYVILKLSRRAGRNKREVVHVNIPRPGPGFFYSARVHMGRYVDGAAGDIICPMKSAGDPASNGRKSFLGI</sequence>
<dbReference type="EMBL" id="QEWE01000008">
    <property type="protein sequence ID" value="REJ30905.1"/>
    <property type="molecule type" value="Genomic_DNA"/>
</dbReference>
<organism evidence="1 2">
    <name type="scientific">Caldibacillus debilis</name>
    <dbReference type="NCBI Taxonomy" id="301148"/>
    <lineage>
        <taxon>Bacteria</taxon>
        <taxon>Bacillati</taxon>
        <taxon>Bacillota</taxon>
        <taxon>Bacilli</taxon>
        <taxon>Bacillales</taxon>
        <taxon>Bacillaceae</taxon>
        <taxon>Caldibacillus</taxon>
    </lineage>
</organism>
<dbReference type="Proteomes" id="UP000257014">
    <property type="component" value="Unassembled WGS sequence"/>
</dbReference>
<dbReference type="AlphaFoldDB" id="A0A3E0K7V6"/>